<keyword evidence="3 6" id="KW-0945">Host-virus interaction</keyword>
<comment type="similarity">
    <text evidence="1 6">Belongs to the adenoviridae E1B 19 kDa protein family.</text>
</comment>
<dbReference type="GO" id="GO:0033668">
    <property type="term" value="P:symbiont-mediated suppression of host apoptosis"/>
    <property type="evidence" value="ECO:0007669"/>
    <property type="project" value="UniProtKB-KW"/>
</dbReference>
<proteinExistence type="inferred from homology"/>
<name>A0A1X7MN46_9ADEN</name>
<dbReference type="GeneID" id="41902937"/>
<sequence length="183" mass="20323">MDLKFLLALDNKKYLEKLLVLASKRTSFLYRTFFADDLIKLVHSASNDYKSNFEDVLPAGCSFWILLGSGKIGTLQGLLHSVDFSSNGRGVASLAFFVHILNCLDEFLFFSKTFNLEVLVNTLWPTIHCALNQQRVNVLQGAMNQLTETPVPSIESLISPESSGSENESDPVAELEEGSLETE</sequence>
<dbReference type="KEGG" id="vg:41902937"/>
<dbReference type="InterPro" id="IPR002924">
    <property type="entry name" value="Adenovir_t-Ag_E1B_19kDa"/>
</dbReference>
<feature type="compositionally biased region" description="Acidic residues" evidence="7">
    <location>
        <begin position="167"/>
        <end position="183"/>
    </location>
</feature>
<organism evidence="8 9">
    <name type="scientific">Bottlenose dolphin adenovirus 1</name>
    <dbReference type="NCBI Taxonomy" id="1714377"/>
    <lineage>
        <taxon>Viruses</taxon>
        <taxon>Varidnaviria</taxon>
        <taxon>Bamfordvirae</taxon>
        <taxon>Preplasmiviricota</taxon>
        <taxon>Polisuviricotina</taxon>
        <taxon>Pharingeaviricetes</taxon>
        <taxon>Rowavirales</taxon>
        <taxon>Adenoviridae</taxon>
        <taxon>Mastadenovirus</taxon>
        <taxon>Mastadenovirus delphini</taxon>
        <taxon>Dolphin mastadenovirus B</taxon>
    </lineage>
</organism>
<accession>A0A1X7MN46</accession>
<evidence type="ECO:0000313" key="9">
    <source>
        <dbReference type="Proteomes" id="UP000272067"/>
    </source>
</evidence>
<feature type="compositionally biased region" description="Low complexity" evidence="7">
    <location>
        <begin position="155"/>
        <end position="166"/>
    </location>
</feature>
<evidence type="ECO:0000256" key="6">
    <source>
        <dbReference type="RuleBase" id="RU364111"/>
    </source>
</evidence>
<evidence type="ECO:0000256" key="1">
    <source>
        <dbReference type="ARBA" id="ARBA00010275"/>
    </source>
</evidence>
<keyword evidence="2 6" id="KW-0244">Early protein</keyword>
<dbReference type="Proteomes" id="UP000272067">
    <property type="component" value="Segment"/>
</dbReference>
<evidence type="ECO:0000256" key="4">
    <source>
        <dbReference type="ARBA" id="ARBA00023189"/>
    </source>
</evidence>
<evidence type="ECO:0000256" key="2">
    <source>
        <dbReference type="ARBA" id="ARBA00022518"/>
    </source>
</evidence>
<evidence type="ECO:0000256" key="3">
    <source>
        <dbReference type="ARBA" id="ARBA00022581"/>
    </source>
</evidence>
<evidence type="ECO:0000313" key="8">
    <source>
        <dbReference type="EMBL" id="SMG83436.1"/>
    </source>
</evidence>
<dbReference type="EMBL" id="LT841149">
    <property type="protein sequence ID" value="SMG83436.1"/>
    <property type="molecule type" value="Genomic_DNA"/>
</dbReference>
<evidence type="ECO:0000256" key="5">
    <source>
        <dbReference type="ARBA" id="ARBA00023323"/>
    </source>
</evidence>
<evidence type="ECO:0000256" key="7">
    <source>
        <dbReference type="SAM" id="MobiDB-lite"/>
    </source>
</evidence>
<dbReference type="Pfam" id="PF01691">
    <property type="entry name" value="Adeno_E1B_19K"/>
    <property type="match status" value="1"/>
</dbReference>
<keyword evidence="4 6" id="KW-1081">Inhibition of host apoptosis by viral BCL2-like protein</keyword>
<dbReference type="RefSeq" id="YP_009704118.1">
    <property type="nucleotide sequence ID" value="NC_044960.1"/>
</dbReference>
<reference evidence="9" key="1">
    <citation type="submission" date="2017-04" db="EMBL/GenBank/DDBJ databases">
        <authorList>
            <person name="Hayer J."/>
            <person name="Malmberg M."/>
            <person name="Hayer J."/>
        </authorList>
    </citation>
    <scope>NUCLEOTIDE SEQUENCE [LARGE SCALE GENOMIC DNA]</scope>
</reference>
<feature type="region of interest" description="Disordered" evidence="7">
    <location>
        <begin position="155"/>
        <end position="183"/>
    </location>
</feature>
<keyword evidence="9" id="KW-1185">Reference proteome</keyword>
<keyword evidence="5 6" id="KW-1119">Modulation of host cell apoptosis by virus</keyword>
<protein>
    <recommendedName>
        <fullName evidence="6">E1B protein, small T-antigen</fullName>
    </recommendedName>
</protein>